<evidence type="ECO:0000313" key="5">
    <source>
        <dbReference type="Proteomes" id="UP001476282"/>
    </source>
</evidence>
<keyword evidence="1" id="KW-0175">Coiled coil</keyword>
<name>A0ABP9UIG3_9BACT</name>
<feature type="compositionally biased region" description="Basic and acidic residues" evidence="2">
    <location>
        <begin position="52"/>
        <end position="76"/>
    </location>
</feature>
<feature type="compositionally biased region" description="Basic and acidic residues" evidence="2">
    <location>
        <begin position="84"/>
        <end position="104"/>
    </location>
</feature>
<evidence type="ECO:0000256" key="3">
    <source>
        <dbReference type="SAM" id="SignalP"/>
    </source>
</evidence>
<sequence length="266" mass="28601">MANIFAIISAVLLAASAYLAFKNKAALETEVDRRVEAEQNLGNNQMRLADLQGERDSTIATRQDVESQTEARREEETAAQTKNAEMKSDLDSKKSISKENSDQIDNIKEQLQEVGDLDEVAGKIRGLKEDINELEDQQAALQAQRANLLSERNSTQEVISGYNQVNRDYSNKNSFFDSASINAIYGPWGFVTISAGNAAGAVAGSTLEVVRGGETIAKLRVRTVEAGRASADVVPGSMAEDTTLMVGDQVRPAAAESTSPSASQGN</sequence>
<dbReference type="RefSeq" id="WP_353565141.1">
    <property type="nucleotide sequence ID" value="NZ_BAABRI010000001.1"/>
</dbReference>
<reference evidence="4 5" key="1">
    <citation type="submission" date="2024-02" db="EMBL/GenBank/DDBJ databases">
        <title>Haloferula sargassicola NBRC 104335.</title>
        <authorList>
            <person name="Ichikawa N."/>
            <person name="Katano-Makiyama Y."/>
            <person name="Hidaka K."/>
        </authorList>
    </citation>
    <scope>NUCLEOTIDE SEQUENCE [LARGE SCALE GENOMIC DNA]</scope>
    <source>
        <strain evidence="4 5">NBRC 104335</strain>
    </source>
</reference>
<dbReference type="Gene3D" id="1.10.287.1490">
    <property type="match status" value="1"/>
</dbReference>
<dbReference type="Proteomes" id="UP001476282">
    <property type="component" value="Unassembled WGS sequence"/>
</dbReference>
<gene>
    <name evidence="4" type="primary">smc_1</name>
    <name evidence="4" type="ORF">Hsar01_00190</name>
</gene>
<protein>
    <submittedName>
        <fullName evidence="4">Chromosome partition protein Smc</fullName>
    </submittedName>
</protein>
<feature type="coiled-coil region" evidence="1">
    <location>
        <begin position="117"/>
        <end position="151"/>
    </location>
</feature>
<keyword evidence="3" id="KW-0732">Signal</keyword>
<feature type="signal peptide" evidence="3">
    <location>
        <begin position="1"/>
        <end position="20"/>
    </location>
</feature>
<organism evidence="4 5">
    <name type="scientific">Haloferula sargassicola</name>
    <dbReference type="NCBI Taxonomy" id="490096"/>
    <lineage>
        <taxon>Bacteria</taxon>
        <taxon>Pseudomonadati</taxon>
        <taxon>Verrucomicrobiota</taxon>
        <taxon>Verrucomicrobiia</taxon>
        <taxon>Verrucomicrobiales</taxon>
        <taxon>Verrucomicrobiaceae</taxon>
        <taxon>Haloferula</taxon>
    </lineage>
</organism>
<evidence type="ECO:0000256" key="1">
    <source>
        <dbReference type="SAM" id="Coils"/>
    </source>
</evidence>
<comment type="caution">
    <text evidence="4">The sequence shown here is derived from an EMBL/GenBank/DDBJ whole genome shotgun (WGS) entry which is preliminary data.</text>
</comment>
<accession>A0ABP9UIG3</accession>
<proteinExistence type="predicted"/>
<feature type="region of interest" description="Disordered" evidence="2">
    <location>
        <begin position="52"/>
        <end position="104"/>
    </location>
</feature>
<feature type="chain" id="PRO_5046771766" evidence="3">
    <location>
        <begin position="21"/>
        <end position="266"/>
    </location>
</feature>
<keyword evidence="5" id="KW-1185">Reference proteome</keyword>
<dbReference type="EMBL" id="BAABRI010000001">
    <property type="protein sequence ID" value="GAA5480985.1"/>
    <property type="molecule type" value="Genomic_DNA"/>
</dbReference>
<evidence type="ECO:0000313" key="4">
    <source>
        <dbReference type="EMBL" id="GAA5480985.1"/>
    </source>
</evidence>
<evidence type="ECO:0000256" key="2">
    <source>
        <dbReference type="SAM" id="MobiDB-lite"/>
    </source>
</evidence>